<accession>A0A8H7E3V3</accession>
<reference evidence="2" key="1">
    <citation type="submission" date="2020-02" db="EMBL/GenBank/DDBJ databases">
        <authorList>
            <person name="Palmer J.M."/>
        </authorList>
    </citation>
    <scope>NUCLEOTIDE SEQUENCE</scope>
    <source>
        <strain evidence="2">EPUS1.4</strain>
        <tissue evidence="2">Thallus</tissue>
    </source>
</reference>
<feature type="compositionally biased region" description="Basic residues" evidence="1">
    <location>
        <begin position="338"/>
        <end position="351"/>
    </location>
</feature>
<evidence type="ECO:0000313" key="2">
    <source>
        <dbReference type="EMBL" id="KAF7508392.1"/>
    </source>
</evidence>
<dbReference type="InterPro" id="IPR011333">
    <property type="entry name" value="SKP1/BTB/POZ_sf"/>
</dbReference>
<evidence type="ECO:0008006" key="4">
    <source>
        <dbReference type="Google" id="ProtNLM"/>
    </source>
</evidence>
<protein>
    <recommendedName>
        <fullName evidence="4">BTB domain-containing protein</fullName>
    </recommendedName>
</protein>
<dbReference type="EMBL" id="JAACFV010000054">
    <property type="protein sequence ID" value="KAF7508392.1"/>
    <property type="molecule type" value="Genomic_DNA"/>
</dbReference>
<evidence type="ECO:0000256" key="1">
    <source>
        <dbReference type="SAM" id="MobiDB-lite"/>
    </source>
</evidence>
<feature type="region of interest" description="Disordered" evidence="1">
    <location>
        <begin position="326"/>
        <end position="351"/>
    </location>
</feature>
<keyword evidence="3" id="KW-1185">Reference proteome</keyword>
<dbReference type="Proteomes" id="UP000606974">
    <property type="component" value="Unassembled WGS sequence"/>
</dbReference>
<dbReference type="OrthoDB" id="6359816at2759"/>
<name>A0A8H7E3V3_9EURO</name>
<organism evidence="2 3">
    <name type="scientific">Endocarpon pusillum</name>
    <dbReference type="NCBI Taxonomy" id="364733"/>
    <lineage>
        <taxon>Eukaryota</taxon>
        <taxon>Fungi</taxon>
        <taxon>Dikarya</taxon>
        <taxon>Ascomycota</taxon>
        <taxon>Pezizomycotina</taxon>
        <taxon>Eurotiomycetes</taxon>
        <taxon>Chaetothyriomycetidae</taxon>
        <taxon>Verrucariales</taxon>
        <taxon>Verrucariaceae</taxon>
        <taxon>Endocarpon</taxon>
    </lineage>
</organism>
<comment type="caution">
    <text evidence="2">The sequence shown here is derived from an EMBL/GenBank/DDBJ whole genome shotgun (WGS) entry which is preliminary data.</text>
</comment>
<proteinExistence type="predicted"/>
<sequence length="351" mass="39638">MGLILTGGLPPANRVWLQGLYLWTTKGRFEIRHLRLDWCLLQHTSSNASNSLNIYHLFGGNSINPFAARPSLIMASMLNVPHLGLSKFLETSEFSDFTIEAIENVVKLEEQQPLMVARMIQYLYNGKYDVINVAASLIRILDKASSKVILDDAMFAQDFDFEVHAAMYAMADLFEIPALKALSAKNFVCEVRSKNFSIADLVSAIDFVYNTTPENDFGLRKWVAYRAQQVEHELVRHEDFKTALKDHPDFAWDFATKYAKANYLWCSCCKDTIDLVECRCGFSGMCGDATCATGAPAALQCTRCKDWGKLQREVPPLKENITLGELGRTDEPNAPIKRSPKKKRRIRYSAV</sequence>
<dbReference type="PANTHER" id="PTHR47843:SF5">
    <property type="entry name" value="BTB_POZ DOMAIN PROTEIN"/>
    <property type="match status" value="1"/>
</dbReference>
<gene>
    <name evidence="2" type="ORF">GJ744_009245</name>
</gene>
<evidence type="ECO:0000313" key="3">
    <source>
        <dbReference type="Proteomes" id="UP000606974"/>
    </source>
</evidence>
<dbReference type="AlphaFoldDB" id="A0A8H7E3V3"/>
<dbReference type="Gene3D" id="3.30.710.10">
    <property type="entry name" value="Potassium Channel Kv1.1, Chain A"/>
    <property type="match status" value="1"/>
</dbReference>
<dbReference type="PANTHER" id="PTHR47843">
    <property type="entry name" value="BTB DOMAIN-CONTAINING PROTEIN-RELATED"/>
    <property type="match status" value="1"/>
</dbReference>